<dbReference type="OrthoDB" id="5197650at2"/>
<organism evidence="1 2">
    <name type="scientific">Nonomuraea terrae</name>
    <dbReference type="NCBI Taxonomy" id="2530383"/>
    <lineage>
        <taxon>Bacteria</taxon>
        <taxon>Bacillati</taxon>
        <taxon>Actinomycetota</taxon>
        <taxon>Actinomycetes</taxon>
        <taxon>Streptosporangiales</taxon>
        <taxon>Streptosporangiaceae</taxon>
        <taxon>Nonomuraea</taxon>
    </lineage>
</organism>
<dbReference type="CDD" id="cd12108">
    <property type="entry name" value="Hr-like"/>
    <property type="match status" value="1"/>
</dbReference>
<comment type="caution">
    <text evidence="1">The sequence shown here is derived from an EMBL/GenBank/DDBJ whole genome shotgun (WGS) entry which is preliminary data.</text>
</comment>
<dbReference type="RefSeq" id="WP_132612983.1">
    <property type="nucleotide sequence ID" value="NZ_SMKQ01000037.1"/>
</dbReference>
<dbReference type="EMBL" id="SMKQ01000037">
    <property type="protein sequence ID" value="TDD48529.1"/>
    <property type="molecule type" value="Genomic_DNA"/>
</dbReference>
<dbReference type="AlphaFoldDB" id="A0A4R4YVZ8"/>
<dbReference type="Gene3D" id="1.20.120.520">
    <property type="entry name" value="nmb1532 protein domain like"/>
    <property type="match status" value="1"/>
</dbReference>
<dbReference type="Proteomes" id="UP000295302">
    <property type="component" value="Unassembled WGS sequence"/>
</dbReference>
<evidence type="ECO:0000313" key="2">
    <source>
        <dbReference type="Proteomes" id="UP000295302"/>
    </source>
</evidence>
<reference evidence="1 2" key="1">
    <citation type="submission" date="2019-03" db="EMBL/GenBank/DDBJ databases">
        <title>Draft genome sequences of novel Actinobacteria.</title>
        <authorList>
            <person name="Sahin N."/>
            <person name="Ay H."/>
            <person name="Saygin H."/>
        </authorList>
    </citation>
    <scope>NUCLEOTIDE SEQUENCE [LARGE SCALE GENOMIC DNA]</scope>
    <source>
        <strain evidence="1 2">CH32</strain>
    </source>
</reference>
<proteinExistence type="predicted"/>
<protein>
    <submittedName>
        <fullName evidence="1">Hemerythrin domain-containing protein</fullName>
    </submittedName>
</protein>
<name>A0A4R4YVZ8_9ACTN</name>
<gene>
    <name evidence="1" type="ORF">E1286_15405</name>
</gene>
<sequence>MTMPLADASDMFVVHTMFRREFGSMPGLVRGVAAGDERRAEVVAGHVALINGVLHHHHAGEDAHVWPRLLERVPAPCGWYSVPSGFLVMPGWVSACG</sequence>
<evidence type="ECO:0000313" key="1">
    <source>
        <dbReference type="EMBL" id="TDD48529.1"/>
    </source>
</evidence>
<accession>A0A4R4YVZ8</accession>
<keyword evidence="2" id="KW-1185">Reference proteome</keyword>